<dbReference type="AlphaFoldDB" id="A0A1G6S4C9"/>
<evidence type="ECO:0000313" key="12">
    <source>
        <dbReference type="Proteomes" id="UP000199603"/>
    </source>
</evidence>
<evidence type="ECO:0000256" key="4">
    <source>
        <dbReference type="ARBA" id="ARBA00022857"/>
    </source>
</evidence>
<evidence type="ECO:0000256" key="1">
    <source>
        <dbReference type="ARBA" id="ARBA00007118"/>
    </source>
</evidence>
<sequence length="187" mass="20341">MLSLTLDQRRSTPSRLLAEPAPSPEQLAELLRIASRVPDHGALAPWRFLSLRGDARIRLGEALAERAQALNPDIEAAALDKERKRFVQAPLVIVVIGCYQQPHKIPLVEQQLSVGCVCFSLLQVAQAAGFGAQWLTGWAAYDPVIRTRLGIADSEAVVGFVHIGTAAGAIPERPRPEPLARLTEWTG</sequence>
<keyword evidence="6 7" id="KW-0520">NAD</keyword>
<evidence type="ECO:0000256" key="5">
    <source>
        <dbReference type="ARBA" id="ARBA00023002"/>
    </source>
</evidence>
<dbReference type="PANTHER" id="PTHR43821:SF1">
    <property type="entry name" value="NAD(P)H NITROREDUCTASE YDJA-RELATED"/>
    <property type="match status" value="1"/>
</dbReference>
<feature type="binding site" description="in other chain" evidence="8">
    <location>
        <begin position="134"/>
        <end position="136"/>
    </location>
    <ligand>
        <name>FMN</name>
        <dbReference type="ChEBI" id="CHEBI:58210"/>
        <note>ligand shared between dimeric partners</note>
    </ligand>
</feature>
<dbReference type="Gene3D" id="3.40.109.10">
    <property type="entry name" value="NADH Oxidase"/>
    <property type="match status" value="1"/>
</dbReference>
<dbReference type="OrthoDB" id="9804207at2"/>
<dbReference type="InterPro" id="IPR052530">
    <property type="entry name" value="NAD(P)H_nitroreductase"/>
</dbReference>
<keyword evidence="2 7" id="KW-0285">Flavoprotein</keyword>
<dbReference type="EMBL" id="FNAG01000001">
    <property type="protein sequence ID" value="SDD11036.1"/>
    <property type="molecule type" value="Genomic_DNA"/>
</dbReference>
<evidence type="ECO:0000313" key="11">
    <source>
        <dbReference type="EMBL" id="SDD11036.1"/>
    </source>
</evidence>
<keyword evidence="3 7" id="KW-0288">FMN</keyword>
<protein>
    <recommendedName>
        <fullName evidence="7">Putative NAD(P)H nitroreductase</fullName>
        <ecNumber evidence="7">1.-.-.-</ecNumber>
    </recommendedName>
</protein>
<evidence type="ECO:0000256" key="9">
    <source>
        <dbReference type="SAM" id="MobiDB-lite"/>
    </source>
</evidence>
<dbReference type="Pfam" id="PF00881">
    <property type="entry name" value="Nitroreductase"/>
    <property type="match status" value="1"/>
</dbReference>
<keyword evidence="5 7" id="KW-0560">Oxidoreductase</keyword>
<feature type="binding site" evidence="8">
    <location>
        <position position="36"/>
    </location>
    <ligand>
        <name>FMN</name>
        <dbReference type="ChEBI" id="CHEBI:58210"/>
        <note>ligand shared between dimeric partners</note>
    </ligand>
</feature>
<evidence type="ECO:0000259" key="10">
    <source>
        <dbReference type="Pfam" id="PF00881"/>
    </source>
</evidence>
<organism evidence="11 12">
    <name type="scientific">Aquimonas voraii</name>
    <dbReference type="NCBI Taxonomy" id="265719"/>
    <lineage>
        <taxon>Bacteria</taxon>
        <taxon>Pseudomonadati</taxon>
        <taxon>Pseudomonadota</taxon>
        <taxon>Gammaproteobacteria</taxon>
        <taxon>Lysobacterales</taxon>
        <taxon>Lysobacteraceae</taxon>
        <taxon>Aquimonas</taxon>
    </lineage>
</organism>
<dbReference type="CDD" id="cd02135">
    <property type="entry name" value="YdjA-like"/>
    <property type="match status" value="1"/>
</dbReference>
<evidence type="ECO:0000256" key="2">
    <source>
        <dbReference type="ARBA" id="ARBA00022630"/>
    </source>
</evidence>
<gene>
    <name evidence="11" type="ORF">SAMN04488509_101265</name>
</gene>
<name>A0A1G6S4C9_9GAMM</name>
<proteinExistence type="inferred from homology"/>
<feature type="binding site" evidence="8">
    <location>
        <position position="40"/>
    </location>
    <ligand>
        <name>FMN</name>
        <dbReference type="ChEBI" id="CHEBI:58210"/>
        <note>ligand shared between dimeric partners</note>
    </ligand>
</feature>
<evidence type="ECO:0000256" key="8">
    <source>
        <dbReference type="PIRSR" id="PIRSR000232-1"/>
    </source>
</evidence>
<evidence type="ECO:0000256" key="3">
    <source>
        <dbReference type="ARBA" id="ARBA00022643"/>
    </source>
</evidence>
<evidence type="ECO:0000256" key="7">
    <source>
        <dbReference type="PIRNR" id="PIRNR000232"/>
    </source>
</evidence>
<comment type="cofactor">
    <cofactor evidence="8">
        <name>FMN</name>
        <dbReference type="ChEBI" id="CHEBI:58210"/>
    </cofactor>
    <text evidence="8">Binds 1 FMN per subunit.</text>
</comment>
<dbReference type="PANTHER" id="PTHR43821">
    <property type="entry name" value="NAD(P)H NITROREDUCTASE YDJA-RELATED"/>
    <property type="match status" value="1"/>
</dbReference>
<keyword evidence="4 7" id="KW-0521">NADP</keyword>
<dbReference type="PIRSF" id="PIRSF000232">
    <property type="entry name" value="YdjA"/>
    <property type="match status" value="1"/>
</dbReference>
<keyword evidence="12" id="KW-1185">Reference proteome</keyword>
<feature type="domain" description="Nitroreductase" evidence="10">
    <location>
        <begin position="7"/>
        <end position="164"/>
    </location>
</feature>
<dbReference type="InterPro" id="IPR026021">
    <property type="entry name" value="YdjA-like"/>
</dbReference>
<dbReference type="InterPro" id="IPR000415">
    <property type="entry name" value="Nitroreductase-like"/>
</dbReference>
<dbReference type="EC" id="1.-.-.-" evidence="7"/>
<dbReference type="InterPro" id="IPR029479">
    <property type="entry name" value="Nitroreductase"/>
</dbReference>
<dbReference type="RefSeq" id="WP_091237915.1">
    <property type="nucleotide sequence ID" value="NZ_FNAG01000001.1"/>
</dbReference>
<feature type="region of interest" description="Disordered" evidence="9">
    <location>
        <begin position="1"/>
        <end position="21"/>
    </location>
</feature>
<dbReference type="STRING" id="265719.SAMN04488509_101265"/>
<evidence type="ECO:0000256" key="6">
    <source>
        <dbReference type="ARBA" id="ARBA00023027"/>
    </source>
</evidence>
<comment type="similarity">
    <text evidence="1 7">Belongs to the nitroreductase family.</text>
</comment>
<reference evidence="11 12" key="1">
    <citation type="submission" date="2016-10" db="EMBL/GenBank/DDBJ databases">
        <authorList>
            <person name="de Groot N.N."/>
        </authorList>
    </citation>
    <scope>NUCLEOTIDE SEQUENCE [LARGE SCALE GENOMIC DNA]</scope>
    <source>
        <strain evidence="11 12">DSM 16957</strain>
    </source>
</reference>
<dbReference type="GO" id="GO:0016491">
    <property type="term" value="F:oxidoreductase activity"/>
    <property type="evidence" value="ECO:0007669"/>
    <property type="project" value="UniProtKB-UniRule"/>
</dbReference>
<dbReference type="SUPFAM" id="SSF55469">
    <property type="entry name" value="FMN-dependent nitroreductase-like"/>
    <property type="match status" value="1"/>
</dbReference>
<dbReference type="Proteomes" id="UP000199603">
    <property type="component" value="Unassembled WGS sequence"/>
</dbReference>
<feature type="binding site" description="in other chain" evidence="8">
    <location>
        <begin position="9"/>
        <end position="11"/>
    </location>
    <ligand>
        <name>FMN</name>
        <dbReference type="ChEBI" id="CHEBI:58210"/>
        <note>ligand shared between dimeric partners</note>
    </ligand>
</feature>
<accession>A0A1G6S4C9</accession>